<feature type="transmembrane region" description="Helical" evidence="1">
    <location>
        <begin position="137"/>
        <end position="160"/>
    </location>
</feature>
<organism evidence="2 3">
    <name type="scientific">Reticulomyxa filosa</name>
    <dbReference type="NCBI Taxonomy" id="46433"/>
    <lineage>
        <taxon>Eukaryota</taxon>
        <taxon>Sar</taxon>
        <taxon>Rhizaria</taxon>
        <taxon>Retaria</taxon>
        <taxon>Foraminifera</taxon>
        <taxon>Monothalamids</taxon>
        <taxon>Reticulomyxidae</taxon>
        <taxon>Reticulomyxa</taxon>
    </lineage>
</organism>
<comment type="caution">
    <text evidence="2">The sequence shown here is derived from an EMBL/GenBank/DDBJ whole genome shotgun (WGS) entry which is preliminary data.</text>
</comment>
<evidence type="ECO:0000256" key="1">
    <source>
        <dbReference type="SAM" id="Phobius"/>
    </source>
</evidence>
<feature type="transmembrane region" description="Helical" evidence="1">
    <location>
        <begin position="172"/>
        <end position="193"/>
    </location>
</feature>
<name>X6ML97_RETFI</name>
<keyword evidence="1" id="KW-1133">Transmembrane helix</keyword>
<sequence>MLADFVVGNHIASHSNTRKQELQLLQQQLQDEPQQRHQDKPSVIGGQSLYTIWNIVQFLAIGIFVLLALFKRQDLLNSFYNNEDQCCYCLVNAQDESINRRTRPGWSVCEHKFGDNTCYNEFNQRPYKIRDQCNNSLFLYIFVYTHSTFFGNTPSFFFGALRSFFLKIFHNVYYTLICYPALGVYISFYNILASMGSVSMFKKEQTISE</sequence>
<dbReference type="Proteomes" id="UP000023152">
    <property type="component" value="Unassembled WGS sequence"/>
</dbReference>
<gene>
    <name evidence="2" type="ORF">RFI_22720</name>
</gene>
<reference evidence="2 3" key="1">
    <citation type="journal article" date="2013" name="Curr. Biol.">
        <title>The Genome of the Foraminiferan Reticulomyxa filosa.</title>
        <authorList>
            <person name="Glockner G."/>
            <person name="Hulsmann N."/>
            <person name="Schleicher M."/>
            <person name="Noegel A.A."/>
            <person name="Eichinger L."/>
            <person name="Gallinger C."/>
            <person name="Pawlowski J."/>
            <person name="Sierra R."/>
            <person name="Euteneuer U."/>
            <person name="Pillet L."/>
            <person name="Moustafa A."/>
            <person name="Platzer M."/>
            <person name="Groth M."/>
            <person name="Szafranski K."/>
            <person name="Schliwa M."/>
        </authorList>
    </citation>
    <scope>NUCLEOTIDE SEQUENCE [LARGE SCALE GENOMIC DNA]</scope>
</reference>
<protein>
    <submittedName>
        <fullName evidence="2">Uncharacterized protein</fullName>
    </submittedName>
</protein>
<keyword evidence="3" id="KW-1185">Reference proteome</keyword>
<dbReference type="AlphaFoldDB" id="X6ML97"/>
<dbReference type="EMBL" id="ASPP01019881">
    <property type="protein sequence ID" value="ETO14649.1"/>
    <property type="molecule type" value="Genomic_DNA"/>
</dbReference>
<proteinExistence type="predicted"/>
<keyword evidence="1" id="KW-0472">Membrane</keyword>
<evidence type="ECO:0000313" key="3">
    <source>
        <dbReference type="Proteomes" id="UP000023152"/>
    </source>
</evidence>
<accession>X6ML97</accession>
<feature type="transmembrane region" description="Helical" evidence="1">
    <location>
        <begin position="50"/>
        <end position="70"/>
    </location>
</feature>
<keyword evidence="1" id="KW-0812">Transmembrane</keyword>
<evidence type="ECO:0000313" key="2">
    <source>
        <dbReference type="EMBL" id="ETO14649.1"/>
    </source>
</evidence>